<sequence length="62" mass="7017">MTITIKQRDNEHMSHEAVAGGIELWDVYQGEALVGVYRSEIDALQYKELLESGTLDRLQAHS</sequence>
<organism evidence="1 2">
    <name type="scientific">Solimonas marina</name>
    <dbReference type="NCBI Taxonomy" id="2714601"/>
    <lineage>
        <taxon>Bacteria</taxon>
        <taxon>Pseudomonadati</taxon>
        <taxon>Pseudomonadota</taxon>
        <taxon>Gammaproteobacteria</taxon>
        <taxon>Nevskiales</taxon>
        <taxon>Nevskiaceae</taxon>
        <taxon>Solimonas</taxon>
    </lineage>
</organism>
<evidence type="ECO:0000313" key="2">
    <source>
        <dbReference type="Proteomes" id="UP000653472"/>
    </source>
</evidence>
<name>A0A969WE89_9GAMM</name>
<dbReference type="EMBL" id="JAAVXB010000015">
    <property type="protein sequence ID" value="NKF24490.1"/>
    <property type="molecule type" value="Genomic_DNA"/>
</dbReference>
<proteinExistence type="predicted"/>
<dbReference type="RefSeq" id="WP_168149792.1">
    <property type="nucleotide sequence ID" value="NZ_JAAVXB010000015.1"/>
</dbReference>
<dbReference type="AlphaFoldDB" id="A0A969WE89"/>
<protein>
    <submittedName>
        <fullName evidence="1">Uncharacterized protein</fullName>
    </submittedName>
</protein>
<gene>
    <name evidence="1" type="ORF">G7Y82_19435</name>
</gene>
<comment type="caution">
    <text evidence="1">The sequence shown here is derived from an EMBL/GenBank/DDBJ whole genome shotgun (WGS) entry which is preliminary data.</text>
</comment>
<keyword evidence="2" id="KW-1185">Reference proteome</keyword>
<evidence type="ECO:0000313" key="1">
    <source>
        <dbReference type="EMBL" id="NKF24490.1"/>
    </source>
</evidence>
<dbReference type="Proteomes" id="UP000653472">
    <property type="component" value="Unassembled WGS sequence"/>
</dbReference>
<reference evidence="1" key="1">
    <citation type="submission" date="2020-03" db="EMBL/GenBank/DDBJ databases">
        <title>Solimonas marina sp. nov., isolated from deep seawater of the Pacific Ocean.</title>
        <authorList>
            <person name="Liu X."/>
            <person name="Lai Q."/>
            <person name="Sun F."/>
            <person name="Gai Y."/>
            <person name="Li G."/>
            <person name="Shao Z."/>
        </authorList>
    </citation>
    <scope>NUCLEOTIDE SEQUENCE</scope>
    <source>
        <strain evidence="1">C16B3</strain>
    </source>
</reference>
<accession>A0A969WE89</accession>